<proteinExistence type="predicted"/>
<reference evidence="2" key="1">
    <citation type="submission" date="2016-10" db="EMBL/GenBank/DDBJ databases">
        <authorList>
            <person name="Varghese N."/>
            <person name="Submissions S."/>
        </authorList>
    </citation>
    <scope>NUCLEOTIDE SEQUENCE [LARGE SCALE GENOMIC DNA]</scope>
    <source>
        <strain evidence="2">DSM 19482</strain>
    </source>
</reference>
<gene>
    <name evidence="1" type="ORF">SAMN05660493_00468</name>
</gene>
<dbReference type="STRING" id="1121284.SAMN05660493_00468"/>
<dbReference type="Proteomes" id="UP000187261">
    <property type="component" value="Unassembled WGS sequence"/>
</dbReference>
<dbReference type="AlphaFoldDB" id="A0A1U7PUY8"/>
<accession>A0A1U7PUY8</accession>
<dbReference type="EMBL" id="FTPU01000003">
    <property type="protein sequence ID" value="SIT95803.1"/>
    <property type="molecule type" value="Genomic_DNA"/>
</dbReference>
<dbReference type="RefSeq" id="WP_076781880.1">
    <property type="nucleotide sequence ID" value="NZ_FTPU01000003.1"/>
</dbReference>
<keyword evidence="2" id="KW-1185">Reference proteome</keyword>
<protein>
    <submittedName>
        <fullName evidence="1">Uncharacterized protein</fullName>
    </submittedName>
</protein>
<organism evidence="1 2">
    <name type="scientific">Epilithonimonas bovis DSM 19482</name>
    <dbReference type="NCBI Taxonomy" id="1121284"/>
    <lineage>
        <taxon>Bacteria</taxon>
        <taxon>Pseudomonadati</taxon>
        <taxon>Bacteroidota</taxon>
        <taxon>Flavobacteriia</taxon>
        <taxon>Flavobacteriales</taxon>
        <taxon>Weeksellaceae</taxon>
        <taxon>Chryseobacterium group</taxon>
        <taxon>Epilithonimonas</taxon>
    </lineage>
</organism>
<dbReference type="OrthoDB" id="1264366at2"/>
<sequence length="66" mass="7455">MSTHLYIATAKKQYGKLAKGMFVEIIIRNASRPPTQKEVIEAINKKYGEKIAVNGLSLFNFDIVKQ</sequence>
<name>A0A1U7PUY8_9FLAO</name>
<evidence type="ECO:0000313" key="2">
    <source>
        <dbReference type="Proteomes" id="UP000187261"/>
    </source>
</evidence>
<evidence type="ECO:0000313" key="1">
    <source>
        <dbReference type="EMBL" id="SIT95803.1"/>
    </source>
</evidence>